<proteinExistence type="predicted"/>
<dbReference type="PANTHER" id="PTHR23025">
    <property type="entry name" value="TRIACYLGLYCEROL LIPASE"/>
    <property type="match status" value="1"/>
</dbReference>
<dbReference type="PANTHER" id="PTHR23025:SF3">
    <property type="entry name" value="HORMONE-SENSITIVE LIPASE"/>
    <property type="match status" value="1"/>
</dbReference>
<dbReference type="GO" id="GO:0004806">
    <property type="term" value="F:triacylglycerol lipase activity"/>
    <property type="evidence" value="ECO:0007669"/>
    <property type="project" value="TreeGrafter"/>
</dbReference>
<comment type="caution">
    <text evidence="2">The sequence shown here is derived from an EMBL/GenBank/DDBJ whole genome shotgun (WGS) entry which is preliminary data.</text>
</comment>
<reference evidence="3" key="1">
    <citation type="journal article" date="2015" name="Genome Announc.">
        <title>Draft whole-genome sequence of the biocontrol agent Trichoderma harzianum T6776.</title>
        <authorList>
            <person name="Baroncelli R."/>
            <person name="Piaggeschi G."/>
            <person name="Fiorini L."/>
            <person name="Bertolini E."/>
            <person name="Zapparata A."/>
            <person name="Pe M.E."/>
            <person name="Sarrocco S."/>
            <person name="Vannacci G."/>
        </authorList>
    </citation>
    <scope>NUCLEOTIDE SEQUENCE [LARGE SCALE GENOMIC DNA]</scope>
    <source>
        <strain evidence="3">T6776</strain>
    </source>
</reference>
<dbReference type="Gene3D" id="3.40.50.1820">
    <property type="entry name" value="alpha/beta hydrolase"/>
    <property type="match status" value="1"/>
</dbReference>
<dbReference type="Proteomes" id="UP000034112">
    <property type="component" value="Unassembled WGS sequence"/>
</dbReference>
<dbReference type="InterPro" id="IPR013094">
    <property type="entry name" value="AB_hydrolase_3"/>
</dbReference>
<sequence>MPLPISPAQTATISPQAVEFLSAAEGIPIEAIQAVTVTRQAFHAAEEPVEESLIEKFNLKIENITMGGIPVLIIGSSSPDPKYQGRVIFDIHGGGFVMGTARERTALMIAGELGLTVYSVDYDLSPEVKYPIAIEQCLTVYREMILKFGAKNIVGLSSSAGGQIMLSLIVRAQREGLELPAALAFYTPNTDLSGVGDSNVFNDGRDLVDNNVLVGAMSTLYAGGVDLKDGLLSPIYAELSGPFPPTVINTGTRDLLLSQCVRLYWKLREAGGKTELLVSEGMWHGFNWELELPEGIRARKAVYSFITSVLDEM</sequence>
<dbReference type="EMBL" id="JOKZ01000220">
    <property type="protein sequence ID" value="KKP00968.1"/>
    <property type="molecule type" value="Genomic_DNA"/>
</dbReference>
<accession>A0A0F9XKN4</accession>
<evidence type="ECO:0000313" key="3">
    <source>
        <dbReference type="Proteomes" id="UP000034112"/>
    </source>
</evidence>
<gene>
    <name evidence="2" type="ORF">THAR02_06940</name>
</gene>
<evidence type="ECO:0000313" key="2">
    <source>
        <dbReference type="EMBL" id="KKP00968.1"/>
    </source>
</evidence>
<dbReference type="GO" id="GO:0019433">
    <property type="term" value="P:triglyceride catabolic process"/>
    <property type="evidence" value="ECO:0007669"/>
    <property type="project" value="TreeGrafter"/>
</dbReference>
<feature type="domain" description="Alpha/beta hydrolase fold-3" evidence="1">
    <location>
        <begin position="89"/>
        <end position="286"/>
    </location>
</feature>
<evidence type="ECO:0000259" key="1">
    <source>
        <dbReference type="Pfam" id="PF07859"/>
    </source>
</evidence>
<dbReference type="GO" id="GO:0005829">
    <property type="term" value="C:cytosol"/>
    <property type="evidence" value="ECO:0007669"/>
    <property type="project" value="TreeGrafter"/>
</dbReference>
<dbReference type="Pfam" id="PF07859">
    <property type="entry name" value="Abhydrolase_3"/>
    <property type="match status" value="1"/>
</dbReference>
<name>A0A0F9XKN4_TRIHA</name>
<dbReference type="AlphaFoldDB" id="A0A0F9XKN4"/>
<dbReference type="SUPFAM" id="SSF53474">
    <property type="entry name" value="alpha/beta-Hydrolases"/>
    <property type="match status" value="1"/>
</dbReference>
<dbReference type="GO" id="GO:0004771">
    <property type="term" value="F:sterol ester esterase activity"/>
    <property type="evidence" value="ECO:0007669"/>
    <property type="project" value="TreeGrafter"/>
</dbReference>
<dbReference type="OMA" id="CIATYAY"/>
<protein>
    <recommendedName>
        <fullName evidence="1">Alpha/beta hydrolase fold-3 domain-containing protein</fullName>
    </recommendedName>
</protein>
<dbReference type="OrthoDB" id="408631at2759"/>
<organism evidence="2 3">
    <name type="scientific">Trichoderma harzianum</name>
    <name type="common">Hypocrea lixii</name>
    <dbReference type="NCBI Taxonomy" id="5544"/>
    <lineage>
        <taxon>Eukaryota</taxon>
        <taxon>Fungi</taxon>
        <taxon>Dikarya</taxon>
        <taxon>Ascomycota</taxon>
        <taxon>Pezizomycotina</taxon>
        <taxon>Sordariomycetes</taxon>
        <taxon>Hypocreomycetidae</taxon>
        <taxon>Hypocreales</taxon>
        <taxon>Hypocreaceae</taxon>
        <taxon>Trichoderma</taxon>
    </lineage>
</organism>
<dbReference type="InterPro" id="IPR029058">
    <property type="entry name" value="AB_hydrolase_fold"/>
</dbReference>